<evidence type="ECO:0000313" key="3">
    <source>
        <dbReference type="Proteomes" id="UP000005222"/>
    </source>
</evidence>
<dbReference type="HOGENOM" id="CLU_104297_0_0_1"/>
<name>G8YQZ6_PICSO</name>
<protein>
    <submittedName>
        <fullName evidence="2">Piso0_001118 protein</fullName>
    </submittedName>
</protein>
<sequence length="174" mass="20028">MSINTVDLKQDYDLPVNDRGELPFDLMEFETIKYISKTARQSFELRLTRGEQGRSINIRAKDGCVYITNKRLLFITASSGDVTSFALYLSVLPKIQFIHKVVAPWFGANYWEFLFHTNPSISTAFDGLPMDTYFTGSFVFSDGGTFEFYKVFDELLQDIKNNPDIDENLPRYTP</sequence>
<organism evidence="2 3">
    <name type="scientific">Pichia sorbitophila (strain ATCC MYA-4447 / BCRC 22081 / CBS 7064 / NBRC 10061 / NRRL Y-12695)</name>
    <name type="common">Hybrid yeast</name>
    <dbReference type="NCBI Taxonomy" id="559304"/>
    <lineage>
        <taxon>Eukaryota</taxon>
        <taxon>Fungi</taxon>
        <taxon>Dikarya</taxon>
        <taxon>Ascomycota</taxon>
        <taxon>Saccharomycotina</taxon>
        <taxon>Pichiomycetes</taxon>
        <taxon>Debaryomycetaceae</taxon>
        <taxon>Millerozyma</taxon>
    </lineage>
</organism>
<evidence type="ECO:0000313" key="2">
    <source>
        <dbReference type="EMBL" id="CCE79081.1"/>
    </source>
</evidence>
<dbReference type="eggNOG" id="ENOG502T10B">
    <property type="taxonomic scope" value="Eukaryota"/>
</dbReference>
<dbReference type="InParanoid" id="G8YQZ6"/>
<evidence type="ECO:0000313" key="1">
    <source>
        <dbReference type="EMBL" id="CCE78495.1"/>
    </source>
</evidence>
<dbReference type="GO" id="GO:0003713">
    <property type="term" value="F:transcription coactivator activity"/>
    <property type="evidence" value="ECO:0007669"/>
    <property type="project" value="InterPro"/>
</dbReference>
<dbReference type="SUPFAM" id="SSF50729">
    <property type="entry name" value="PH domain-like"/>
    <property type="match status" value="1"/>
</dbReference>
<dbReference type="EMBL" id="FO082056">
    <property type="protein sequence ID" value="CCE79081.1"/>
    <property type="molecule type" value="Genomic_DNA"/>
</dbReference>
<reference evidence="2" key="1">
    <citation type="submission" date="2011-10" db="EMBL/GenBank/DDBJ databases">
        <authorList>
            <person name="Genoscope - CEA"/>
        </authorList>
    </citation>
    <scope>NUCLEOTIDE SEQUENCE</scope>
</reference>
<dbReference type="GO" id="GO:0005634">
    <property type="term" value="C:nucleus"/>
    <property type="evidence" value="ECO:0007669"/>
    <property type="project" value="TreeGrafter"/>
</dbReference>
<proteinExistence type="predicted"/>
<dbReference type="PANTHER" id="PTHR31606:SF1">
    <property type="entry name" value="WW DOMAIN BINDING PROTEIN 2, ISOFORM E"/>
    <property type="match status" value="1"/>
</dbReference>
<dbReference type="GO" id="GO:0031490">
    <property type="term" value="F:chromatin DNA binding"/>
    <property type="evidence" value="ECO:0007669"/>
    <property type="project" value="TreeGrafter"/>
</dbReference>
<dbReference type="STRING" id="559304.G8YQZ6"/>
<dbReference type="Proteomes" id="UP000005222">
    <property type="component" value="Chromosome C"/>
</dbReference>
<dbReference type="AlphaFoldDB" id="G8YQZ6"/>
<reference evidence="3" key="2">
    <citation type="journal article" date="2012" name="G3 (Bethesda)">
        <title>Pichia sorbitophila, an interspecies yeast hybrid reveals early steps of genome resolution following polyploidization.</title>
        <authorList>
            <person name="Leh Louis V."/>
            <person name="Despons L."/>
            <person name="Friedrich A."/>
            <person name="Martin T."/>
            <person name="Durrens P."/>
            <person name="Casaregola S."/>
            <person name="Neuveglise C."/>
            <person name="Fairhead C."/>
            <person name="Marck C."/>
            <person name="Cruz J.A."/>
            <person name="Straub M.L."/>
            <person name="Kugler V."/>
            <person name="Sacerdot C."/>
            <person name="Uzunov Z."/>
            <person name="Thierry A."/>
            <person name="Weiss S."/>
            <person name="Bleykasten C."/>
            <person name="De Montigny J."/>
            <person name="Jacques N."/>
            <person name="Jung P."/>
            <person name="Lemaire M."/>
            <person name="Mallet S."/>
            <person name="Morel G."/>
            <person name="Richard G.F."/>
            <person name="Sarkar A."/>
            <person name="Savel G."/>
            <person name="Schacherer J."/>
            <person name="Seret M.L."/>
            <person name="Talla E."/>
            <person name="Samson G."/>
            <person name="Jubin C."/>
            <person name="Poulain J."/>
            <person name="Vacherie B."/>
            <person name="Barbe V."/>
            <person name="Pelletier E."/>
            <person name="Sherman D.J."/>
            <person name="Westhof E."/>
            <person name="Weissenbach J."/>
            <person name="Baret P.V."/>
            <person name="Wincker P."/>
            <person name="Gaillardin C."/>
            <person name="Dujon B."/>
            <person name="Souciet J.L."/>
        </authorList>
    </citation>
    <scope>NUCLEOTIDE SEQUENCE [LARGE SCALE GENOMIC DNA]</scope>
    <source>
        <strain evidence="3">ATCC MYA-4447 / BCRC 22081 / CBS 7064 / NBRC 10061 / NRRL Y-12695</strain>
    </source>
</reference>
<accession>G8YQZ6</accession>
<dbReference type="OrthoDB" id="1259151at2759"/>
<dbReference type="InterPro" id="IPR044852">
    <property type="entry name" value="WBP2-like"/>
</dbReference>
<dbReference type="Proteomes" id="UP000005222">
    <property type="component" value="Chromosome D"/>
</dbReference>
<dbReference type="PANTHER" id="PTHR31606">
    <property type="entry name" value="WW DOMAIN BINDING PROTEIN 2, ISOFORM E"/>
    <property type="match status" value="1"/>
</dbReference>
<gene>
    <name evidence="2" type="primary">Piso0_001118</name>
    <name evidence="1" type="ORF">GNLVRS01_PISO0C11288g</name>
    <name evidence="2" type="ORF">GNLVRS01_PISO0D11355g</name>
</gene>
<dbReference type="EMBL" id="FO082057">
    <property type="protein sequence ID" value="CCE78495.1"/>
    <property type="molecule type" value="Genomic_DNA"/>
</dbReference>
<dbReference type="OMA" id="NYWEFMF"/>
<keyword evidence="3" id="KW-1185">Reference proteome</keyword>